<protein>
    <submittedName>
        <fullName evidence="1">Uncharacterized protein</fullName>
    </submittedName>
</protein>
<dbReference type="RefSeq" id="WP_181729142.1">
    <property type="nucleotide sequence ID" value="NZ_JACEIR010000001.1"/>
</dbReference>
<proteinExistence type="predicted"/>
<evidence type="ECO:0000313" key="1">
    <source>
        <dbReference type="EMBL" id="MBH8594102.1"/>
    </source>
</evidence>
<dbReference type="Proteomes" id="UP000633619">
    <property type="component" value="Unassembled WGS sequence"/>
</dbReference>
<dbReference type="EMBL" id="JAECVW010000001">
    <property type="protein sequence ID" value="MBH8594102.1"/>
    <property type="molecule type" value="Genomic_DNA"/>
</dbReference>
<gene>
    <name evidence="1" type="ORF">I8U20_02010</name>
</gene>
<reference evidence="1 2" key="1">
    <citation type="submission" date="2020-12" db="EMBL/GenBank/DDBJ databases">
        <title>WGS of Thermoactinomyces spp.</title>
        <authorList>
            <person name="Cheng K."/>
        </authorList>
    </citation>
    <scope>NUCLEOTIDE SEQUENCE [LARGE SCALE GENOMIC DNA]</scope>
    <source>
        <strain evidence="2">CICC 10671\DSM 43846</strain>
    </source>
</reference>
<evidence type="ECO:0000313" key="2">
    <source>
        <dbReference type="Proteomes" id="UP000633619"/>
    </source>
</evidence>
<comment type="caution">
    <text evidence="1">The sequence shown here is derived from an EMBL/GenBank/DDBJ whole genome shotgun (WGS) entry which is preliminary data.</text>
</comment>
<sequence>MDKNIFTNDFVNGVNDDFYKGEPKINKQTFKERTYYVKPSHKEMNQYALKVQEMKEKGMNYHDSYEYYELLRPFYGPCGFRNGVPAKNFVQTHTERIWHIFRDETIFSDQLWKNFEYTIEAYDPHYNFEESLRENARNQEDKDSVKNFNSLCVRTAHRLAAKQKNDLHRYKSKLKKSNIPKEVKYSLNEEIYHPLCEEDTLGDILVEDWAEELATRGNFYHKEKVKFIVKLLPKGYSQSDIAYLMEREFGTSYRTNLKFLSRTLEKLRVIVEQIEEYEEFKYLAENKKKPKTKKRQNPENSAFYDVKAFNRNKERKEKYEEFTQGTEVKTYKLSPEELEALRNK</sequence>
<accession>A0A8I1DDP3</accession>
<dbReference type="AlphaFoldDB" id="A0A8I1DDP3"/>
<organism evidence="1 2">
    <name type="scientific">Thermoactinomyces intermedius</name>
    <dbReference type="NCBI Taxonomy" id="2024"/>
    <lineage>
        <taxon>Bacteria</taxon>
        <taxon>Bacillati</taxon>
        <taxon>Bacillota</taxon>
        <taxon>Bacilli</taxon>
        <taxon>Bacillales</taxon>
        <taxon>Thermoactinomycetaceae</taxon>
        <taxon>Thermoactinomyces</taxon>
    </lineage>
</organism>
<name>A0A8I1DDP3_THEIN</name>
<keyword evidence="2" id="KW-1185">Reference proteome</keyword>